<feature type="domain" description="Protein kinase" evidence="2">
    <location>
        <begin position="24"/>
        <end position="334"/>
    </location>
</feature>
<reference evidence="3" key="1">
    <citation type="submission" date="2020-05" db="UniProtKB">
        <authorList>
            <consortium name="EnsemblMetazoa"/>
        </authorList>
    </citation>
    <scope>IDENTIFICATION</scope>
    <source>
        <strain evidence="3">Aabys</strain>
    </source>
</reference>
<dbReference type="SUPFAM" id="SSF56112">
    <property type="entry name" value="Protein kinase-like (PK-like)"/>
    <property type="match status" value="1"/>
</dbReference>
<dbReference type="Gene3D" id="3.30.200.20">
    <property type="entry name" value="Phosphorylase Kinase, domain 1"/>
    <property type="match status" value="1"/>
</dbReference>
<sequence length="334" mass="37542">METPRKPLRNLHLEVNTPLQVPASPLMKTLGYGTGVNVYFLERSPKPSGQLRSPWAIKRVSQRTRRTNSENSKIFNQRIIKEADILRKLNHPNIVGFRAIAKKENDEVDSLALECCSTSLGSILEERLDAEEGALPAKDIKKMLKDISSALDYLHTEAMLLHGDLKSHNILVKGSFEICKLCDFGVSLPLDKEGKINFKENPELRYVGTELWCAPEIIQDEDVIDSKADIFSLGLIIYETIALIPPHSQKLDDTENDEDEENESKEDNSLADSDLGMDSMNASVAYGTRPPLPQAFELSEDYNMVMELFYLCTNQEPSHRPSAKIIYSSLTNDS</sequence>
<dbReference type="InterPro" id="IPR008271">
    <property type="entry name" value="Ser/Thr_kinase_AS"/>
</dbReference>
<feature type="compositionally biased region" description="Acidic residues" evidence="1">
    <location>
        <begin position="254"/>
        <end position="264"/>
    </location>
</feature>
<dbReference type="VEuPathDB" id="VectorBase:MDOA010922"/>
<dbReference type="AlphaFoldDB" id="A0A1I8N2R6"/>
<dbReference type="InterPro" id="IPR053235">
    <property type="entry name" value="Ser_Thr_kinase"/>
</dbReference>
<dbReference type="EnsemblMetazoa" id="MDOA010922-RA">
    <property type="protein sequence ID" value="MDOA010922-PA"/>
    <property type="gene ID" value="MDOA010922"/>
</dbReference>
<dbReference type="PANTHER" id="PTHR24361">
    <property type="entry name" value="MITOGEN-ACTIVATED KINASE KINASE KINASE"/>
    <property type="match status" value="1"/>
</dbReference>
<feature type="region of interest" description="Disordered" evidence="1">
    <location>
        <begin position="248"/>
        <end position="275"/>
    </location>
</feature>
<dbReference type="GO" id="GO:0005737">
    <property type="term" value="C:cytoplasm"/>
    <property type="evidence" value="ECO:0007669"/>
    <property type="project" value="TreeGrafter"/>
</dbReference>
<dbReference type="SMART" id="SM00220">
    <property type="entry name" value="S_TKc"/>
    <property type="match status" value="1"/>
</dbReference>
<name>A0A1I8N2R6_MUSDO</name>
<dbReference type="PROSITE" id="PS00108">
    <property type="entry name" value="PROTEIN_KINASE_ST"/>
    <property type="match status" value="1"/>
</dbReference>
<dbReference type="GO" id="GO:0004674">
    <property type="term" value="F:protein serine/threonine kinase activity"/>
    <property type="evidence" value="ECO:0007669"/>
    <property type="project" value="TreeGrafter"/>
</dbReference>
<dbReference type="eggNOG" id="KOG0192">
    <property type="taxonomic scope" value="Eukaryota"/>
</dbReference>
<dbReference type="InterPro" id="IPR000719">
    <property type="entry name" value="Prot_kinase_dom"/>
</dbReference>
<dbReference type="PROSITE" id="PS50011">
    <property type="entry name" value="PROTEIN_KINASE_DOM"/>
    <property type="match status" value="1"/>
</dbReference>
<evidence type="ECO:0000259" key="2">
    <source>
        <dbReference type="PROSITE" id="PS50011"/>
    </source>
</evidence>
<dbReference type="InterPro" id="IPR011009">
    <property type="entry name" value="Kinase-like_dom_sf"/>
</dbReference>
<gene>
    <name evidence="3" type="primary">101900284</name>
</gene>
<evidence type="ECO:0000313" key="3">
    <source>
        <dbReference type="EnsemblMetazoa" id="MDOA010922-PA"/>
    </source>
</evidence>
<dbReference type="KEGG" id="mde:101900284"/>
<dbReference type="VEuPathDB" id="VectorBase:MDOMA2_019287"/>
<organism evidence="3">
    <name type="scientific">Musca domestica</name>
    <name type="common">House fly</name>
    <dbReference type="NCBI Taxonomy" id="7370"/>
    <lineage>
        <taxon>Eukaryota</taxon>
        <taxon>Metazoa</taxon>
        <taxon>Ecdysozoa</taxon>
        <taxon>Arthropoda</taxon>
        <taxon>Hexapoda</taxon>
        <taxon>Insecta</taxon>
        <taxon>Pterygota</taxon>
        <taxon>Neoptera</taxon>
        <taxon>Endopterygota</taxon>
        <taxon>Diptera</taxon>
        <taxon>Brachycera</taxon>
        <taxon>Muscomorpha</taxon>
        <taxon>Muscoidea</taxon>
        <taxon>Muscidae</taxon>
        <taxon>Musca</taxon>
    </lineage>
</organism>
<dbReference type="RefSeq" id="XP_005189380.2">
    <property type="nucleotide sequence ID" value="XM_005189323.4"/>
</dbReference>
<dbReference type="STRING" id="7370.A0A1I8N2R6"/>
<evidence type="ECO:0000256" key="1">
    <source>
        <dbReference type="SAM" id="MobiDB-lite"/>
    </source>
</evidence>
<accession>A0A1I8N2R6</accession>
<dbReference type="GO" id="GO:0005524">
    <property type="term" value="F:ATP binding"/>
    <property type="evidence" value="ECO:0007669"/>
    <property type="project" value="InterPro"/>
</dbReference>
<dbReference type="Gene3D" id="1.10.510.10">
    <property type="entry name" value="Transferase(Phosphotransferase) domain 1"/>
    <property type="match status" value="1"/>
</dbReference>
<dbReference type="Pfam" id="PF00069">
    <property type="entry name" value="Pkinase"/>
    <property type="match status" value="1"/>
</dbReference>
<dbReference type="OrthoDB" id="4062651at2759"/>
<protein>
    <recommendedName>
        <fullName evidence="2">Protein kinase domain-containing protein</fullName>
    </recommendedName>
</protein>
<proteinExistence type="predicted"/>